<dbReference type="PANTHER" id="PTHR45228:SF8">
    <property type="entry name" value="TWO-COMPONENT RESPONSE REGULATOR-RELATED"/>
    <property type="match status" value="1"/>
</dbReference>
<dbReference type="Proteomes" id="UP000001508">
    <property type="component" value="Chromosome"/>
</dbReference>
<dbReference type="InterPro" id="IPR003607">
    <property type="entry name" value="HD/PDEase_dom"/>
</dbReference>
<proteinExistence type="predicted"/>
<dbReference type="PROSITE" id="PS51832">
    <property type="entry name" value="HD_GYP"/>
    <property type="match status" value="1"/>
</dbReference>
<dbReference type="InterPro" id="IPR037522">
    <property type="entry name" value="HD_GYP_dom"/>
</dbReference>
<reference evidence="6" key="1">
    <citation type="submission" date="2010-02" db="EMBL/GenBank/DDBJ databases">
        <title>Complete sequence of Desulfurivibrio alkaliphilus AHT2.</title>
        <authorList>
            <consortium name="US DOE Joint Genome Institute"/>
            <person name="Pitluck S."/>
            <person name="Chertkov O."/>
            <person name="Detter J.C."/>
            <person name="Han C."/>
            <person name="Tapia R."/>
            <person name="Larimer F."/>
            <person name="Land M."/>
            <person name="Hauser L."/>
            <person name="Kyrpides N."/>
            <person name="Mikhailova N."/>
            <person name="Sorokin D.Y."/>
            <person name="Muyzer G."/>
            <person name="Woyke T."/>
        </authorList>
    </citation>
    <scope>NUCLEOTIDE SEQUENCE [LARGE SCALE GENOMIC DNA]</scope>
    <source>
        <strain evidence="6">DSM 19089 / UNIQEM U267 / AHT2</strain>
    </source>
</reference>
<dbReference type="Gene3D" id="3.40.50.2300">
    <property type="match status" value="1"/>
</dbReference>
<evidence type="ECO:0000259" key="4">
    <source>
        <dbReference type="PROSITE" id="PS51832"/>
    </source>
</evidence>
<accession>D6Z6N8</accession>
<dbReference type="PANTHER" id="PTHR45228">
    <property type="entry name" value="CYCLIC DI-GMP PHOSPHODIESTERASE TM_0186-RELATED"/>
    <property type="match status" value="1"/>
</dbReference>
<dbReference type="CDD" id="cd00077">
    <property type="entry name" value="HDc"/>
    <property type="match status" value="1"/>
</dbReference>
<keyword evidence="5" id="KW-0378">Hydrolase</keyword>
<evidence type="ECO:0000313" key="5">
    <source>
        <dbReference type="EMBL" id="ADH84997.1"/>
    </source>
</evidence>
<dbReference type="SUPFAM" id="SSF52172">
    <property type="entry name" value="CheY-like"/>
    <property type="match status" value="1"/>
</dbReference>
<dbReference type="Pfam" id="PF13487">
    <property type="entry name" value="HD_5"/>
    <property type="match status" value="1"/>
</dbReference>
<dbReference type="OrthoDB" id="9802066at2"/>
<feature type="domain" description="Response regulatory" evidence="3">
    <location>
        <begin position="21"/>
        <end position="137"/>
    </location>
</feature>
<evidence type="ECO:0000256" key="2">
    <source>
        <dbReference type="SAM" id="Coils"/>
    </source>
</evidence>
<dbReference type="SMART" id="SM00448">
    <property type="entry name" value="REC"/>
    <property type="match status" value="1"/>
</dbReference>
<dbReference type="PROSITE" id="PS50110">
    <property type="entry name" value="RESPONSE_REGULATORY"/>
    <property type="match status" value="1"/>
</dbReference>
<dbReference type="InParanoid" id="D6Z6N8"/>
<keyword evidence="2" id="KW-0175">Coiled coil</keyword>
<dbReference type="Gene3D" id="1.10.3210.10">
    <property type="entry name" value="Hypothetical protein af1432"/>
    <property type="match status" value="1"/>
</dbReference>
<dbReference type="GO" id="GO:0000160">
    <property type="term" value="P:phosphorelay signal transduction system"/>
    <property type="evidence" value="ECO:0007669"/>
    <property type="project" value="InterPro"/>
</dbReference>
<dbReference type="CDD" id="cd17569">
    <property type="entry name" value="REC_HupR-like"/>
    <property type="match status" value="1"/>
</dbReference>
<dbReference type="KEGG" id="dak:DaAHT2_0286"/>
<dbReference type="HOGENOM" id="CLU_000445_92_10_7"/>
<dbReference type="STRING" id="589865.DaAHT2_0286"/>
<evidence type="ECO:0000313" key="6">
    <source>
        <dbReference type="Proteomes" id="UP000001508"/>
    </source>
</evidence>
<dbReference type="SUPFAM" id="SSF109604">
    <property type="entry name" value="HD-domain/PDEase-like"/>
    <property type="match status" value="1"/>
</dbReference>
<keyword evidence="6" id="KW-1185">Reference proteome</keyword>
<evidence type="ECO:0000259" key="3">
    <source>
        <dbReference type="PROSITE" id="PS50110"/>
    </source>
</evidence>
<feature type="domain" description="HD-GYP" evidence="4">
    <location>
        <begin position="192"/>
        <end position="386"/>
    </location>
</feature>
<dbReference type="EMBL" id="CP001940">
    <property type="protein sequence ID" value="ADH84997.1"/>
    <property type="molecule type" value="Genomic_DNA"/>
</dbReference>
<dbReference type="Pfam" id="PF00072">
    <property type="entry name" value="Response_reg"/>
    <property type="match status" value="1"/>
</dbReference>
<feature type="coiled-coil region" evidence="2">
    <location>
        <begin position="146"/>
        <end position="191"/>
    </location>
</feature>
<dbReference type="GO" id="GO:0016787">
    <property type="term" value="F:hydrolase activity"/>
    <property type="evidence" value="ECO:0007669"/>
    <property type="project" value="UniProtKB-KW"/>
</dbReference>
<dbReference type="AlphaFoldDB" id="D6Z6N8"/>
<dbReference type="InterPro" id="IPR001789">
    <property type="entry name" value="Sig_transdc_resp-reg_receiver"/>
</dbReference>
<dbReference type="RefSeq" id="WP_013162528.1">
    <property type="nucleotide sequence ID" value="NC_014216.1"/>
</dbReference>
<feature type="modified residue" description="4-aspartylphosphate" evidence="1">
    <location>
        <position position="71"/>
    </location>
</feature>
<name>D6Z6N8_DESAT</name>
<dbReference type="InterPro" id="IPR011006">
    <property type="entry name" value="CheY-like_superfamily"/>
</dbReference>
<dbReference type="InterPro" id="IPR052020">
    <property type="entry name" value="Cyclic_di-GMP/3'3'-cGAMP_PDE"/>
</dbReference>
<sequence>MIDKQQQPAAAGGPKEAAGGFVLFVDDEDNILRALRRLFQEEKFEVVTATSGEEALEIISRRDDCAVIVSDQRMPGLSGVETLARVRKQAPLILRLLLTGYADIEAAMDSINRGGVFRYITKPWQDEELLQTVRHAHQHHHLVKENLRLSELVKKQNEELKRWNSELENMVQEQTEELQRSYDELKAFNSRLRANFKSVITALAGLMELRNKRMRSHSQNVAEIAARVGSELKLAVAERENLVVAALLHDIGKLGMPDVMLLVDPFQMDEAEMEEYQKHPVRGQVALDRIEDLREAARIIRHHHEHYDGGGFPDGLKQREIPQAARIIALIDFIDQETRRYQGSSGLSIAFKKAREGAGSRFDPRLIAPVEKVARRFYRRRLPKVEFVEMELQPKDLAAGMTLSRDFFSGTGILLLSKGTVLTEANLSILRRYAQLDPTKRGVFVSIKDDGDEEGEGEDGGNGAEA</sequence>
<dbReference type="SMART" id="SM00471">
    <property type="entry name" value="HDc"/>
    <property type="match status" value="1"/>
</dbReference>
<organism evidence="5 6">
    <name type="scientific">Desulfurivibrio alkaliphilus (strain DSM 19089 / UNIQEM U267 / AHT2)</name>
    <dbReference type="NCBI Taxonomy" id="589865"/>
    <lineage>
        <taxon>Bacteria</taxon>
        <taxon>Pseudomonadati</taxon>
        <taxon>Thermodesulfobacteriota</taxon>
        <taxon>Desulfobulbia</taxon>
        <taxon>Desulfobulbales</taxon>
        <taxon>Desulfobulbaceae</taxon>
        <taxon>Desulfurivibrio</taxon>
    </lineage>
</organism>
<keyword evidence="1" id="KW-0597">Phosphoprotein</keyword>
<dbReference type="eggNOG" id="COG3437">
    <property type="taxonomic scope" value="Bacteria"/>
</dbReference>
<evidence type="ECO:0000256" key="1">
    <source>
        <dbReference type="PROSITE-ProRule" id="PRU00169"/>
    </source>
</evidence>
<protein>
    <submittedName>
        <fullName evidence="5">Response regulator receiver modulated metal dependent phosphohydrolase</fullName>
    </submittedName>
</protein>
<gene>
    <name evidence="5" type="ordered locus">DaAHT2_0286</name>
</gene>